<evidence type="ECO:0000313" key="2">
    <source>
        <dbReference type="Proteomes" id="UP001143747"/>
    </source>
</evidence>
<proteinExistence type="predicted"/>
<dbReference type="AlphaFoldDB" id="A0A9Q4KUF5"/>
<reference evidence="1" key="1">
    <citation type="submission" date="2022-01" db="EMBL/GenBank/DDBJ databases">
        <title>Draft genome of Methanogenium marinum DSM 15558.</title>
        <authorList>
            <person name="Chen S.-C."/>
            <person name="You Y.-T."/>
        </authorList>
    </citation>
    <scope>NUCLEOTIDE SEQUENCE</scope>
    <source>
        <strain evidence="1">DSM 15558</strain>
    </source>
</reference>
<comment type="caution">
    <text evidence="1">The sequence shown here is derived from an EMBL/GenBank/DDBJ whole genome shotgun (WGS) entry which is preliminary data.</text>
</comment>
<gene>
    <name evidence="1" type="ORF">L0665_10180</name>
</gene>
<keyword evidence="2" id="KW-1185">Reference proteome</keyword>
<dbReference type="PROSITE" id="PS51257">
    <property type="entry name" value="PROKAR_LIPOPROTEIN"/>
    <property type="match status" value="1"/>
</dbReference>
<dbReference type="RefSeq" id="WP_274925583.1">
    <property type="nucleotide sequence ID" value="NZ_JAKELO010000002.1"/>
</dbReference>
<evidence type="ECO:0000313" key="1">
    <source>
        <dbReference type="EMBL" id="MDE4908974.1"/>
    </source>
</evidence>
<dbReference type="Proteomes" id="UP001143747">
    <property type="component" value="Unassembled WGS sequence"/>
</dbReference>
<dbReference type="EMBL" id="JAKELO010000002">
    <property type="protein sequence ID" value="MDE4908974.1"/>
    <property type="molecule type" value="Genomic_DNA"/>
</dbReference>
<organism evidence="1 2">
    <name type="scientific">Methanogenium marinum</name>
    <dbReference type="NCBI Taxonomy" id="348610"/>
    <lineage>
        <taxon>Archaea</taxon>
        <taxon>Methanobacteriati</taxon>
        <taxon>Methanobacteriota</taxon>
        <taxon>Stenosarchaea group</taxon>
        <taxon>Methanomicrobia</taxon>
        <taxon>Methanomicrobiales</taxon>
        <taxon>Methanomicrobiaceae</taxon>
        <taxon>Methanogenium</taxon>
    </lineage>
</organism>
<sequence>MKKIELFMGVLLLLIIAVGITGCVTQEKTTVAPVTATEQTPSPTAMAGTPQPETIKETTIDTGVTKTIFRKGEDGSTSMITLNRVTKTATVEINPFYIEKPSEGLTDESVDEFMIPIAVGMMRLAFFDPEGFEEWQKEGTESGFLLEDGTEVEEENPLDGYTVTKLTLKFVEEGTNTPISDYIVTGLTENDMVVTKHR</sequence>
<protein>
    <submittedName>
        <fullName evidence="1">Uncharacterized protein</fullName>
    </submittedName>
</protein>
<accession>A0A9Q4KUF5</accession>
<name>A0A9Q4KUF5_9EURY</name>